<feature type="domain" description="AIR9-like A9" evidence="4">
    <location>
        <begin position="554"/>
        <end position="634"/>
    </location>
</feature>
<feature type="domain" description="DUF7046" evidence="3">
    <location>
        <begin position="669"/>
        <end position="746"/>
    </location>
</feature>
<proteinExistence type="predicted"/>
<reference evidence="5" key="1">
    <citation type="submission" date="2021-01" db="EMBL/GenBank/DDBJ databases">
        <authorList>
            <person name="Lovell J.T."/>
            <person name="Bentley N."/>
            <person name="Bhattarai G."/>
            <person name="Jenkins J.W."/>
            <person name="Sreedasyam A."/>
            <person name="Alarcon Y."/>
            <person name="Bock C."/>
            <person name="Boston L."/>
            <person name="Carlson J."/>
            <person name="Cervantes K."/>
            <person name="Clermont K."/>
            <person name="Krom N."/>
            <person name="Kubenka K."/>
            <person name="Mamidi S."/>
            <person name="Mattison C."/>
            <person name="Monteros M."/>
            <person name="Pisani C."/>
            <person name="Plott C."/>
            <person name="Rajasekar S."/>
            <person name="Rhein H.S."/>
            <person name="Rohla C."/>
            <person name="Song M."/>
            <person name="Hilaire R.S."/>
            <person name="Shu S."/>
            <person name="Wells L."/>
            <person name="Wang X."/>
            <person name="Webber J."/>
            <person name="Heerema R.J."/>
            <person name="Klein P."/>
            <person name="Conner P."/>
            <person name="Grauke L."/>
            <person name="Grimwood J."/>
            <person name="Schmutz J."/>
            <person name="Randall J.J."/>
        </authorList>
    </citation>
    <scope>NUCLEOTIDE SEQUENCE</scope>
    <source>
        <tissue evidence="5">Leaf</tissue>
    </source>
</reference>
<organism evidence="5 6">
    <name type="scientific">Carya illinoinensis</name>
    <name type="common">Pecan</name>
    <dbReference type="NCBI Taxonomy" id="32201"/>
    <lineage>
        <taxon>Eukaryota</taxon>
        <taxon>Viridiplantae</taxon>
        <taxon>Streptophyta</taxon>
        <taxon>Embryophyta</taxon>
        <taxon>Tracheophyta</taxon>
        <taxon>Spermatophyta</taxon>
        <taxon>Magnoliopsida</taxon>
        <taxon>eudicotyledons</taxon>
        <taxon>Gunneridae</taxon>
        <taxon>Pentapetalae</taxon>
        <taxon>rosids</taxon>
        <taxon>fabids</taxon>
        <taxon>Fagales</taxon>
        <taxon>Juglandaceae</taxon>
        <taxon>Carya</taxon>
    </lineage>
</organism>
<sequence length="790" mass="87429">MENGYDDDNLADKFSGLAVSAGTTTTNNNDSLFQVMKAVEAAEATIKQQVEENTRLRNELHQKILQLERYKADESMAQRSRSVDTWNDRVPGSYETHHSVPSILNQENRVKSMANAFGTGPPGPLALRPDLKPNSDPALQNQAESRSESNKINGTLKVFPGGTPLSDNIGLSQVSSPSTTSFSPGRYQMEGEYDPRFNLSGQGLMPITEVNNSSSPWKQDLVFKIRDHEEEIMQLRKHLADYSMKEAQIHSEKYVLEKRIAYMRLAFDQQQQDLVDAASKALSYRQDIIEENIRLTYALQDAQQERSTFVSSLLPLLAEYSLQPPVPDAQSIVSNVKVLFKHLQEKLLLTESKLKELQYQLAPWRPDVNHLNFAPQSLSHPIGNKKGLELVPQPAYSHGKISASSSNVHTPTDWELSGRHQSGLGGVVAKNLEPDDLGRYSPFASRNSAAHDMSVQLDVTQSDVHVARYSEETTSKQVTFREPVSNSEMDDPESEGNQHEREPSANWSSGNSPYATAIDESGSSYSPYLPAVLEEPSSSFSEAADDDPLPAIDGLQISGEALPGQELQACGYSINGTTNCNFEWVRHLEDGSVNYIEGAKQPNYLVTADDVDTYLAIEVQPLDERKRKGELVKVFANAHKKITCDSEMQNHIEKALYSGHASYKVSLSTGYLDIWEPATLAVKREGYSVKCSGPNGVVITEKFSPSISVTIPYGHPTEFLITGSGGVEQILRADNNSNDVSGLVRGEKERRRVYSLTSSVHIFYSKVQLGKNMVLWLSSYAVVFPGGCLS</sequence>
<evidence type="ECO:0000256" key="2">
    <source>
        <dbReference type="SAM" id="MobiDB-lite"/>
    </source>
</evidence>
<comment type="caution">
    <text evidence="5">The sequence shown here is derived from an EMBL/GenBank/DDBJ whole genome shotgun (WGS) entry which is preliminary data.</text>
</comment>
<dbReference type="Proteomes" id="UP000811246">
    <property type="component" value="Chromosome 15"/>
</dbReference>
<name>A0A922AFX1_CARIL</name>
<dbReference type="InterPro" id="IPR056284">
    <property type="entry name" value="AIR9-like_A9"/>
</dbReference>
<protein>
    <submittedName>
        <fullName evidence="5">Uncharacterized protein</fullName>
    </submittedName>
</protein>
<dbReference type="AlphaFoldDB" id="A0A922AFX1"/>
<feature type="domain" description="DUF7046" evidence="3">
    <location>
        <begin position="643"/>
        <end position="668"/>
    </location>
</feature>
<dbReference type="Pfam" id="PF23080">
    <property type="entry name" value="DUF7046"/>
    <property type="match status" value="2"/>
</dbReference>
<gene>
    <name evidence="5" type="ORF">I3842_15G170600</name>
</gene>
<keyword evidence="1" id="KW-0175">Coiled coil</keyword>
<feature type="region of interest" description="Disordered" evidence="2">
    <location>
        <begin position="468"/>
        <end position="521"/>
    </location>
</feature>
<feature type="region of interest" description="Disordered" evidence="2">
    <location>
        <begin position="114"/>
        <end position="153"/>
    </location>
</feature>
<dbReference type="InterPro" id="IPR055474">
    <property type="entry name" value="DUF7046"/>
</dbReference>
<dbReference type="Pfam" id="PF23197">
    <property type="entry name" value="IG_AIR9"/>
    <property type="match status" value="1"/>
</dbReference>
<dbReference type="PANTHER" id="PTHR31149">
    <property type="entry name" value="EXPRESSED PROTEIN"/>
    <property type="match status" value="1"/>
</dbReference>
<dbReference type="PANTHER" id="PTHR31149:SF10">
    <property type="entry name" value="OS05G0100900 PROTEIN"/>
    <property type="match status" value="1"/>
</dbReference>
<evidence type="ECO:0000259" key="4">
    <source>
        <dbReference type="Pfam" id="PF23197"/>
    </source>
</evidence>
<evidence type="ECO:0000256" key="1">
    <source>
        <dbReference type="SAM" id="Coils"/>
    </source>
</evidence>
<evidence type="ECO:0000313" key="5">
    <source>
        <dbReference type="EMBL" id="KAG6676845.1"/>
    </source>
</evidence>
<feature type="coiled-coil region" evidence="1">
    <location>
        <begin position="39"/>
        <end position="73"/>
    </location>
</feature>
<feature type="coiled-coil region" evidence="1">
    <location>
        <begin position="218"/>
        <end position="245"/>
    </location>
</feature>
<evidence type="ECO:0000259" key="3">
    <source>
        <dbReference type="Pfam" id="PF23080"/>
    </source>
</evidence>
<evidence type="ECO:0000313" key="6">
    <source>
        <dbReference type="Proteomes" id="UP000811246"/>
    </source>
</evidence>
<feature type="compositionally biased region" description="Polar residues" evidence="2">
    <location>
        <begin position="505"/>
        <end position="514"/>
    </location>
</feature>
<dbReference type="FunFam" id="2.60.40.2700:FF:000001">
    <property type="entry name" value="Transmembrane protein"/>
    <property type="match status" value="1"/>
</dbReference>
<accession>A0A922AFX1</accession>
<dbReference type="EMBL" id="CM031839">
    <property type="protein sequence ID" value="KAG6676845.1"/>
    <property type="molecule type" value="Genomic_DNA"/>
</dbReference>
<dbReference type="GO" id="GO:0005886">
    <property type="term" value="C:plasma membrane"/>
    <property type="evidence" value="ECO:0007669"/>
    <property type="project" value="TreeGrafter"/>
</dbReference>